<name>A0A2H3JJ63_WOLCO</name>
<organism evidence="3 4">
    <name type="scientific">Wolfiporia cocos (strain MD-104)</name>
    <name type="common">Brown rot fungus</name>
    <dbReference type="NCBI Taxonomy" id="742152"/>
    <lineage>
        <taxon>Eukaryota</taxon>
        <taxon>Fungi</taxon>
        <taxon>Dikarya</taxon>
        <taxon>Basidiomycota</taxon>
        <taxon>Agaricomycotina</taxon>
        <taxon>Agaricomycetes</taxon>
        <taxon>Polyporales</taxon>
        <taxon>Phaeolaceae</taxon>
        <taxon>Wolfiporia</taxon>
    </lineage>
</organism>
<evidence type="ECO:0000313" key="4">
    <source>
        <dbReference type="Proteomes" id="UP000218811"/>
    </source>
</evidence>
<dbReference type="SMART" id="SM00382">
    <property type="entry name" value="AAA"/>
    <property type="match status" value="1"/>
</dbReference>
<dbReference type="AlphaFoldDB" id="A0A2H3JJ63"/>
<dbReference type="InterPro" id="IPR027417">
    <property type="entry name" value="P-loop_NTPase"/>
</dbReference>
<evidence type="ECO:0000259" key="2">
    <source>
        <dbReference type="PROSITE" id="PS50837"/>
    </source>
</evidence>
<gene>
    <name evidence="3" type="ORF">WOLCODRAFT_72062</name>
</gene>
<dbReference type="InterPro" id="IPR056884">
    <property type="entry name" value="NPHP3-like_N"/>
</dbReference>
<evidence type="ECO:0000313" key="3">
    <source>
        <dbReference type="EMBL" id="PCH41901.1"/>
    </source>
</evidence>
<proteinExistence type="predicted"/>
<dbReference type="PANTHER" id="PTHR10039:SF17">
    <property type="entry name" value="FUNGAL STAND N-TERMINAL GOODBYE DOMAIN-CONTAINING PROTEIN-RELATED"/>
    <property type="match status" value="1"/>
</dbReference>
<dbReference type="InterPro" id="IPR007111">
    <property type="entry name" value="NACHT_NTPase"/>
</dbReference>
<dbReference type="OMA" id="ECHECTE"/>
<dbReference type="Gene3D" id="3.40.50.300">
    <property type="entry name" value="P-loop containing nucleotide triphosphate hydrolases"/>
    <property type="match status" value="1"/>
</dbReference>
<dbReference type="OrthoDB" id="2800734at2759"/>
<dbReference type="SUPFAM" id="SSF52540">
    <property type="entry name" value="P-loop containing nucleoside triphosphate hydrolases"/>
    <property type="match status" value="1"/>
</dbReference>
<keyword evidence="1" id="KW-0677">Repeat</keyword>
<feature type="non-terminal residue" evidence="3">
    <location>
        <position position="1"/>
    </location>
</feature>
<dbReference type="PANTHER" id="PTHR10039">
    <property type="entry name" value="AMELOGENIN"/>
    <property type="match status" value="1"/>
</dbReference>
<sequence>LQSSYSMLITVNSSLQKARDNDKEAQDVVDGVKSLVIRVKETMMEIGNRRSSPIYSVFTVKQLEIRAEEIKKPSLFIRAFRSGQNVAILRNIKDDLERANNEFQSVCIIHIGTGVENLKAQVGKLDTRTQMVDQVWPISRHPHTEDFLNRLSHRDHAEFSSPINVSKSEYLQDTRKALLIELEDWATDSGARPPIFILSGAAGTGKSTIAYELARRLKGIGRLGASFFFVSGDEDLSCTTYVFPSIAYQLARLQPHLRSSVACACRDSPPPGDLNDLRLQLLTYIIKPLQKVKYHPYPIVLIIDALDECTQLALERVPLMLHILLKEICSPSIPLRIVLTTRPEMHIEQIFASGEFDQVTRPFRLHDIHPEEANGDIRRYLSVKFQALGPAARQLLSTRPEVIDALTMRAEGLFIYCTTILRTLREDPYHLVEVIDSLLSDSPTANIFGLVYLNSLYSKILESAFSFVFFKKGIVKPVLGVIALLNDHISPKSIASLLGIPIADIRSVISRMGSLVLSDQSDDEPIRPLHASFPQFLIDPERCTNHEFCVQPRIYHGRLAIACLSALNMTEDFQRNILRLPDLMVHKTTIADLTNITREYLPSHLQYACKHWMAHLHEAEPSSELLEQFAKFTKHKLLAWVEALSILDRLDVAVQALPRVQAWAKVRRVRYNGRFPIAHEIGLVCARGPMK</sequence>
<keyword evidence="4" id="KW-1185">Reference proteome</keyword>
<accession>A0A2H3JJ63</accession>
<dbReference type="Proteomes" id="UP000218811">
    <property type="component" value="Unassembled WGS sequence"/>
</dbReference>
<dbReference type="PROSITE" id="PS50837">
    <property type="entry name" value="NACHT"/>
    <property type="match status" value="1"/>
</dbReference>
<feature type="domain" description="NACHT" evidence="2">
    <location>
        <begin position="194"/>
        <end position="343"/>
    </location>
</feature>
<dbReference type="Pfam" id="PF24883">
    <property type="entry name" value="NPHP3_N"/>
    <property type="match status" value="1"/>
</dbReference>
<dbReference type="EMBL" id="KB468124">
    <property type="protein sequence ID" value="PCH41901.1"/>
    <property type="molecule type" value="Genomic_DNA"/>
</dbReference>
<dbReference type="InterPro" id="IPR003593">
    <property type="entry name" value="AAA+_ATPase"/>
</dbReference>
<reference evidence="3 4" key="1">
    <citation type="journal article" date="2012" name="Science">
        <title>The Paleozoic origin of enzymatic lignin decomposition reconstructed from 31 fungal genomes.</title>
        <authorList>
            <person name="Floudas D."/>
            <person name="Binder M."/>
            <person name="Riley R."/>
            <person name="Barry K."/>
            <person name="Blanchette R.A."/>
            <person name="Henrissat B."/>
            <person name="Martinez A.T."/>
            <person name="Otillar R."/>
            <person name="Spatafora J.W."/>
            <person name="Yadav J.S."/>
            <person name="Aerts A."/>
            <person name="Benoit I."/>
            <person name="Boyd A."/>
            <person name="Carlson A."/>
            <person name="Copeland A."/>
            <person name="Coutinho P.M."/>
            <person name="de Vries R.P."/>
            <person name="Ferreira P."/>
            <person name="Findley K."/>
            <person name="Foster B."/>
            <person name="Gaskell J."/>
            <person name="Glotzer D."/>
            <person name="Gorecki P."/>
            <person name="Heitman J."/>
            <person name="Hesse C."/>
            <person name="Hori C."/>
            <person name="Igarashi K."/>
            <person name="Jurgens J.A."/>
            <person name="Kallen N."/>
            <person name="Kersten P."/>
            <person name="Kohler A."/>
            <person name="Kuees U."/>
            <person name="Kumar T.K.A."/>
            <person name="Kuo A."/>
            <person name="LaButti K."/>
            <person name="Larrondo L.F."/>
            <person name="Lindquist E."/>
            <person name="Ling A."/>
            <person name="Lombard V."/>
            <person name="Lucas S."/>
            <person name="Lundell T."/>
            <person name="Martin R."/>
            <person name="McLaughlin D.J."/>
            <person name="Morgenstern I."/>
            <person name="Morin E."/>
            <person name="Murat C."/>
            <person name="Nagy L.G."/>
            <person name="Nolan M."/>
            <person name="Ohm R.A."/>
            <person name="Patyshakuliyeva A."/>
            <person name="Rokas A."/>
            <person name="Ruiz-Duenas F.J."/>
            <person name="Sabat G."/>
            <person name="Salamov A."/>
            <person name="Samejima M."/>
            <person name="Schmutz J."/>
            <person name="Slot J.C."/>
            <person name="St John F."/>
            <person name="Stenlid J."/>
            <person name="Sun H."/>
            <person name="Sun S."/>
            <person name="Syed K."/>
            <person name="Tsang A."/>
            <person name="Wiebenga A."/>
            <person name="Young D."/>
            <person name="Pisabarro A."/>
            <person name="Eastwood D.C."/>
            <person name="Martin F."/>
            <person name="Cullen D."/>
            <person name="Grigoriev I.V."/>
            <person name="Hibbett D.S."/>
        </authorList>
    </citation>
    <scope>NUCLEOTIDE SEQUENCE [LARGE SCALE GENOMIC DNA]</scope>
    <source>
        <strain evidence="3 4">MD-104</strain>
    </source>
</reference>
<protein>
    <recommendedName>
        <fullName evidence="2">NACHT domain-containing protein</fullName>
    </recommendedName>
</protein>
<evidence type="ECO:0000256" key="1">
    <source>
        <dbReference type="ARBA" id="ARBA00022737"/>
    </source>
</evidence>